<dbReference type="AlphaFoldDB" id="A0AAQ4DS43"/>
<proteinExistence type="inferred from homology"/>
<dbReference type="SMART" id="SM00248">
    <property type="entry name" value="ANK"/>
    <property type="match status" value="12"/>
</dbReference>
<comment type="subunit">
    <text evidence="10">Homotetramer in membranes.</text>
</comment>
<keyword evidence="6 12" id="KW-0040">ANK repeat</keyword>
<dbReference type="PROSITE" id="PS50297">
    <property type="entry name" value="ANK_REP_REGION"/>
    <property type="match status" value="6"/>
</dbReference>
<feature type="repeat" description="ANK" evidence="12">
    <location>
        <begin position="1"/>
        <end position="30"/>
    </location>
</feature>
<dbReference type="Proteomes" id="UP001321473">
    <property type="component" value="Unassembled WGS sequence"/>
</dbReference>
<reference evidence="13 14" key="1">
    <citation type="journal article" date="2023" name="Arcadia Sci">
        <title>De novo assembly of a long-read Amblyomma americanum tick genome.</title>
        <authorList>
            <person name="Chou S."/>
            <person name="Poskanzer K.E."/>
            <person name="Rollins M."/>
            <person name="Thuy-Boun P.S."/>
        </authorList>
    </citation>
    <scope>NUCLEOTIDE SEQUENCE [LARGE SCALE GENOMIC DNA]</scope>
    <source>
        <strain evidence="13">F_SG_1</strain>
        <tissue evidence="13">Salivary glands</tissue>
    </source>
</reference>
<dbReference type="PANTHER" id="PTHR24198">
    <property type="entry name" value="ANKYRIN REPEAT AND PROTEIN KINASE DOMAIN-CONTAINING PROTEIN"/>
    <property type="match status" value="1"/>
</dbReference>
<sequence>MPLHLAAHKGHRSLVRLLLTAGAPRARGDARGRTPLHFSAAQSPSTGVLATLLGRMDAGQVDIRDALKQTALHKSALACQPENMAALLKRGANPLMQDAEGRTSLHLCAASSRPAALACCRLLLDWEPTLAAWQDYQGCTPLHMAVASGSLTVIDLLTQRGGREVNTADNLFRAPLHWAVILGRLQAAKILMDRGADASLGDQAGVTPLLYACSCASAEQGKLVALLLSRYGGAAPLGAALRTASLAGCVAAVRALRHHAAALDKETVAAAMTAAASRGHLDVLQLLLDLQGGSAFDGYVLTGDPPALMAAACSGHTHCLLALLDAGATGVHCTDSEGRTALHWAVVGDQACLCRLLIQRGCAVNAADNHGSTALHYASSRGSAECADVLLQANADPNLLDAQGRTPLHWAARCGSLPVARLLRERGALLSVPDHTSCRATALDEASGHRVLHGWMRLHGALDIQDIRHAAAVVIQRWFRAVLSRKRHLKPRLPRGPSVQSCEQKEFFSASSIAVPGHEKDSAEKAEVAARIIQCAWRRWVMQRRVFAVAADEDAWNHALAHLNLFTGCCCPDRHS</sequence>
<dbReference type="InterPro" id="IPR002110">
    <property type="entry name" value="Ankyrin_rpt"/>
</dbReference>
<accession>A0AAQ4DS43</accession>
<dbReference type="InterPro" id="IPR036770">
    <property type="entry name" value="Ankyrin_rpt-contain_sf"/>
</dbReference>
<dbReference type="InterPro" id="IPR000048">
    <property type="entry name" value="IQ_motif_EF-hand-BS"/>
</dbReference>
<evidence type="ECO:0000256" key="4">
    <source>
        <dbReference type="ARBA" id="ARBA00022737"/>
    </source>
</evidence>
<keyword evidence="14" id="KW-1185">Reference proteome</keyword>
<dbReference type="SMART" id="SM00015">
    <property type="entry name" value="IQ"/>
    <property type="match status" value="3"/>
</dbReference>
<dbReference type="Gene3D" id="1.20.5.190">
    <property type="match status" value="1"/>
</dbReference>
<dbReference type="Pfam" id="PF00612">
    <property type="entry name" value="IQ"/>
    <property type="match status" value="1"/>
</dbReference>
<dbReference type="GO" id="GO:0006887">
    <property type="term" value="P:exocytosis"/>
    <property type="evidence" value="ECO:0007669"/>
    <property type="project" value="UniProtKB-KW"/>
</dbReference>
<feature type="repeat" description="ANK" evidence="12">
    <location>
        <begin position="137"/>
        <end position="161"/>
    </location>
</feature>
<evidence type="ECO:0000256" key="10">
    <source>
        <dbReference type="ARBA" id="ARBA00049715"/>
    </source>
</evidence>
<evidence type="ECO:0000256" key="2">
    <source>
        <dbReference type="ARBA" id="ARBA00022483"/>
    </source>
</evidence>
<evidence type="ECO:0000256" key="6">
    <source>
        <dbReference type="ARBA" id="ARBA00023043"/>
    </source>
</evidence>
<keyword evidence="5" id="KW-0800">Toxin</keyword>
<evidence type="ECO:0000256" key="12">
    <source>
        <dbReference type="PROSITE-ProRule" id="PRU00023"/>
    </source>
</evidence>
<dbReference type="GO" id="GO:0044218">
    <property type="term" value="C:other organism cell membrane"/>
    <property type="evidence" value="ECO:0007669"/>
    <property type="project" value="UniProtKB-KW"/>
</dbReference>
<comment type="subcellular location">
    <subcellularLocation>
        <location evidence="1">Target cell membrane</location>
    </subcellularLocation>
</comment>
<keyword evidence="5" id="KW-0638">Presynaptic neurotoxin</keyword>
<evidence type="ECO:0000313" key="13">
    <source>
        <dbReference type="EMBL" id="KAK8765283.1"/>
    </source>
</evidence>
<dbReference type="PROSITE" id="PS50088">
    <property type="entry name" value="ANK_REPEAT"/>
    <property type="match status" value="6"/>
</dbReference>
<keyword evidence="4" id="KW-0677">Repeat</keyword>
<keyword evidence="3" id="KW-1052">Target cell membrane</keyword>
<evidence type="ECO:0000256" key="9">
    <source>
        <dbReference type="ARBA" id="ARBA00049657"/>
    </source>
</evidence>
<feature type="repeat" description="ANK" evidence="12">
    <location>
        <begin position="370"/>
        <end position="402"/>
    </location>
</feature>
<evidence type="ECO:0000256" key="5">
    <source>
        <dbReference type="ARBA" id="ARBA00023028"/>
    </source>
</evidence>
<comment type="similarity">
    <text evidence="9">Belongs to the cationic peptide 01 (latrotoxin) family. 03 (alpha-latrotoxin) subfamily.</text>
</comment>
<evidence type="ECO:0000256" key="1">
    <source>
        <dbReference type="ARBA" id="ARBA00004175"/>
    </source>
</evidence>
<organism evidence="13 14">
    <name type="scientific">Amblyomma americanum</name>
    <name type="common">Lone star tick</name>
    <dbReference type="NCBI Taxonomy" id="6943"/>
    <lineage>
        <taxon>Eukaryota</taxon>
        <taxon>Metazoa</taxon>
        <taxon>Ecdysozoa</taxon>
        <taxon>Arthropoda</taxon>
        <taxon>Chelicerata</taxon>
        <taxon>Arachnida</taxon>
        <taxon>Acari</taxon>
        <taxon>Parasitiformes</taxon>
        <taxon>Ixodida</taxon>
        <taxon>Ixodoidea</taxon>
        <taxon>Ixodidae</taxon>
        <taxon>Amblyomminae</taxon>
        <taxon>Amblyomma</taxon>
    </lineage>
</organism>
<dbReference type="PROSITE" id="PS50096">
    <property type="entry name" value="IQ"/>
    <property type="match status" value="1"/>
</dbReference>
<dbReference type="SUPFAM" id="SSF48403">
    <property type="entry name" value="Ankyrin repeat"/>
    <property type="match status" value="2"/>
</dbReference>
<comment type="caution">
    <text evidence="13">The sequence shown here is derived from an EMBL/GenBank/DDBJ whole genome shotgun (WGS) entry which is preliminary data.</text>
</comment>
<evidence type="ECO:0000256" key="7">
    <source>
        <dbReference type="ARBA" id="ARBA00023136"/>
    </source>
</evidence>
<dbReference type="Gene3D" id="1.25.40.20">
    <property type="entry name" value="Ankyrin repeat-containing domain"/>
    <property type="match status" value="4"/>
</dbReference>
<keyword evidence="8" id="KW-1053">Target membrane</keyword>
<dbReference type="EMBL" id="JARKHS020027548">
    <property type="protein sequence ID" value="KAK8765283.1"/>
    <property type="molecule type" value="Genomic_DNA"/>
</dbReference>
<dbReference type="Pfam" id="PF00023">
    <property type="entry name" value="Ank"/>
    <property type="match status" value="3"/>
</dbReference>
<evidence type="ECO:0000256" key="3">
    <source>
        <dbReference type="ARBA" id="ARBA00022537"/>
    </source>
</evidence>
<keyword evidence="2" id="KW-0268">Exocytosis</keyword>
<feature type="repeat" description="ANK" evidence="12">
    <location>
        <begin position="337"/>
        <end position="369"/>
    </location>
</feature>
<keyword evidence="7" id="KW-0472">Membrane</keyword>
<gene>
    <name evidence="13" type="ORF">V5799_032119</name>
</gene>
<evidence type="ECO:0000313" key="14">
    <source>
        <dbReference type="Proteomes" id="UP001321473"/>
    </source>
</evidence>
<evidence type="ECO:0000256" key="8">
    <source>
        <dbReference type="ARBA" id="ARBA00023298"/>
    </source>
</evidence>
<keyword evidence="5" id="KW-0528">Neurotoxin</keyword>
<protein>
    <recommendedName>
        <fullName evidence="11">Alpha-latrotoxin</fullName>
    </recommendedName>
</protein>
<feature type="repeat" description="ANK" evidence="12">
    <location>
        <begin position="171"/>
        <end position="203"/>
    </location>
</feature>
<evidence type="ECO:0000256" key="11">
    <source>
        <dbReference type="ARBA" id="ARBA00049811"/>
    </source>
</evidence>
<feature type="repeat" description="ANK" evidence="12">
    <location>
        <begin position="403"/>
        <end position="435"/>
    </location>
</feature>
<name>A0AAQ4DS43_AMBAM</name>
<dbReference type="PANTHER" id="PTHR24198:SF165">
    <property type="entry name" value="ANKYRIN REPEAT-CONTAINING PROTEIN-RELATED"/>
    <property type="match status" value="1"/>
</dbReference>
<dbReference type="Pfam" id="PF12796">
    <property type="entry name" value="Ank_2"/>
    <property type="match status" value="2"/>
</dbReference>
<dbReference type="GO" id="GO:0044231">
    <property type="term" value="C:host cell presynaptic membrane"/>
    <property type="evidence" value="ECO:0007669"/>
    <property type="project" value="UniProtKB-KW"/>
</dbReference>